<keyword evidence="2" id="KW-1185">Reference proteome</keyword>
<organism evidence="1 2">
    <name type="scientific">Dysgonomonas macrotermitis</name>
    <dbReference type="NCBI Taxonomy" id="1346286"/>
    <lineage>
        <taxon>Bacteria</taxon>
        <taxon>Pseudomonadati</taxon>
        <taxon>Bacteroidota</taxon>
        <taxon>Bacteroidia</taxon>
        <taxon>Bacteroidales</taxon>
        <taxon>Dysgonomonadaceae</taxon>
        <taxon>Dysgonomonas</taxon>
    </lineage>
</organism>
<dbReference type="EMBL" id="FQUC01000018">
    <property type="protein sequence ID" value="SHG22938.1"/>
    <property type="molecule type" value="Genomic_DNA"/>
</dbReference>
<sequence length="538" mass="62327">MLQKVINLISPLLFKIRYSSKKNPFKILSEILGKNSDYQKNTKGLILIAPLRVSPTSNLFEALIGKYFQIKGYTVKSFMCNQLVIKCENIQETRNKYLTCALCLKEQRKFESFLGIESIKATDYVSSEERKKIRAIINEKEFVTDDDFVFDGVNLKEYIISAYMRYRLRSEVPSYSEPLFKQFAYTSFLFARATTNIIKLYKIDRLIISHGIYGTWGTVLEVFKKHKIPSLVWGRGYIGQGNLIFGHNMSYAEEFVKETAEVYSDIVLDGEKINIVNDYFTRKSDPNSGVDYVNYYKGLSPGEFDVKAFFDNITQYTKKYGMFTNIPWDGQMLNKTEAFPSVRSYVRSTIKWFSENPDCALIIRAHPAEKSRKTAKSTETFEELLFNEYSILPPNVFFLKPDNPITSYEVAKLIDAVTIYGSTMGLELALKKLPIIQTGKNNVSYKGIVFDAKNESDYYELLDRVRVSNLQVSEDMYNNALKYGYYWIKQRHIEDSSVNLKQLLFQSFNFSNSEELIKDQTLEFVYNKIISNSKVIKK</sequence>
<proteinExistence type="predicted"/>
<evidence type="ECO:0000313" key="1">
    <source>
        <dbReference type="EMBL" id="SHG22938.1"/>
    </source>
</evidence>
<dbReference type="Proteomes" id="UP000184480">
    <property type="component" value="Unassembled WGS sequence"/>
</dbReference>
<name>A0A1M5I3M8_9BACT</name>
<evidence type="ECO:0008006" key="3">
    <source>
        <dbReference type="Google" id="ProtNLM"/>
    </source>
</evidence>
<dbReference type="STRING" id="1346286.SAMN05444362_11831"/>
<dbReference type="OrthoDB" id="5653355at2"/>
<dbReference type="RefSeq" id="WP_062178512.1">
    <property type="nucleotide sequence ID" value="NZ_BBXL01000005.1"/>
</dbReference>
<protein>
    <recommendedName>
        <fullName evidence="3">Capsule polysaccharide biosynthesis protein</fullName>
    </recommendedName>
</protein>
<reference evidence="2" key="1">
    <citation type="submission" date="2016-11" db="EMBL/GenBank/DDBJ databases">
        <authorList>
            <person name="Varghese N."/>
            <person name="Submissions S."/>
        </authorList>
    </citation>
    <scope>NUCLEOTIDE SEQUENCE [LARGE SCALE GENOMIC DNA]</scope>
    <source>
        <strain evidence="2">DSM 27370</strain>
    </source>
</reference>
<dbReference type="AlphaFoldDB" id="A0A1M5I3M8"/>
<accession>A0A1M5I3M8</accession>
<gene>
    <name evidence="1" type="ORF">SAMN05444362_11831</name>
</gene>
<evidence type="ECO:0000313" key="2">
    <source>
        <dbReference type="Proteomes" id="UP000184480"/>
    </source>
</evidence>